<dbReference type="Gene3D" id="3.40.50.720">
    <property type="entry name" value="NAD(P)-binding Rossmann-like Domain"/>
    <property type="match status" value="2"/>
</dbReference>
<gene>
    <name evidence="7" type="primary">ghrA</name>
    <name evidence="7" type="ORF">MM817_00253</name>
</gene>
<dbReference type="PANTHER" id="PTHR43333:SF1">
    <property type="entry name" value="D-ISOMER SPECIFIC 2-HYDROXYACID DEHYDROGENASE NAD-BINDING DOMAIN-CONTAINING PROTEIN"/>
    <property type="match status" value="1"/>
</dbReference>
<keyword evidence="2 4" id="KW-0560">Oxidoreductase</keyword>
<evidence type="ECO:0000256" key="1">
    <source>
        <dbReference type="ARBA" id="ARBA00005854"/>
    </source>
</evidence>
<dbReference type="RefSeq" id="WP_241711622.1">
    <property type="nucleotide sequence ID" value="NZ_JALBUF010000001.1"/>
</dbReference>
<evidence type="ECO:0000313" key="8">
    <source>
        <dbReference type="Proteomes" id="UP001139263"/>
    </source>
</evidence>
<dbReference type="Pfam" id="PF00389">
    <property type="entry name" value="2-Hacid_dh"/>
    <property type="match status" value="1"/>
</dbReference>
<protein>
    <submittedName>
        <fullName evidence="7">Glyoxylate/hydroxypyruvate reductase A</fullName>
        <ecNumber evidence="7">1.1.1.79</ecNumber>
    </submittedName>
</protein>
<dbReference type="Proteomes" id="UP001139263">
    <property type="component" value="Unassembled WGS sequence"/>
</dbReference>
<comment type="similarity">
    <text evidence="1 4">Belongs to the D-isomer specific 2-hydroxyacid dehydrogenase family.</text>
</comment>
<feature type="domain" description="D-isomer specific 2-hydroxyacid dehydrogenase catalytic" evidence="5">
    <location>
        <begin position="19"/>
        <end position="314"/>
    </location>
</feature>
<dbReference type="SUPFAM" id="SSF52283">
    <property type="entry name" value="Formate/glycerate dehydrogenase catalytic domain-like"/>
    <property type="match status" value="1"/>
</dbReference>
<evidence type="ECO:0000313" key="7">
    <source>
        <dbReference type="EMBL" id="MCI0182002.1"/>
    </source>
</evidence>
<evidence type="ECO:0000256" key="3">
    <source>
        <dbReference type="ARBA" id="ARBA00023027"/>
    </source>
</evidence>
<dbReference type="PROSITE" id="PS00671">
    <property type="entry name" value="D_2_HYDROXYACID_DH_3"/>
    <property type="match status" value="1"/>
</dbReference>
<dbReference type="SUPFAM" id="SSF51735">
    <property type="entry name" value="NAD(P)-binding Rossmann-fold domains"/>
    <property type="match status" value="1"/>
</dbReference>
<dbReference type="AlphaFoldDB" id="A0A9X1V9H7"/>
<organism evidence="7 8">
    <name type="scientific">Sulfoacidibacillus ferrooxidans</name>
    <dbReference type="NCBI Taxonomy" id="2005001"/>
    <lineage>
        <taxon>Bacteria</taxon>
        <taxon>Bacillati</taxon>
        <taxon>Bacillota</taxon>
        <taxon>Bacilli</taxon>
        <taxon>Bacillales</taxon>
        <taxon>Alicyclobacillaceae</taxon>
        <taxon>Sulfoacidibacillus</taxon>
    </lineage>
</organism>
<dbReference type="InterPro" id="IPR006140">
    <property type="entry name" value="D-isomer_DH_NAD-bd"/>
</dbReference>
<dbReference type="GO" id="GO:0051287">
    <property type="term" value="F:NAD binding"/>
    <property type="evidence" value="ECO:0007669"/>
    <property type="project" value="InterPro"/>
</dbReference>
<dbReference type="GO" id="GO:0030267">
    <property type="term" value="F:glyoxylate reductase (NADPH) activity"/>
    <property type="evidence" value="ECO:0007669"/>
    <property type="project" value="UniProtKB-EC"/>
</dbReference>
<name>A0A9X1V9H7_9BACL</name>
<keyword evidence="3" id="KW-0520">NAD</keyword>
<evidence type="ECO:0000259" key="6">
    <source>
        <dbReference type="Pfam" id="PF02826"/>
    </source>
</evidence>
<sequence length="320" mass="36159">MNDRMYTHANPYILVYHERAAALCAKELHNLGVTNIHIASSEEEVEPLLDQVEIIFCWKFPIRLFAKAPALKWVQLMGAGVDDVVLSRQLPKEVVLTRIIGQFGAAMAEYVFAHVLYQIKQLEMWRTQQQELIWKPKSVPLMRNKTMAIAGIGSIGQEVIRLGRAFGMRVIGLSKTSASAHWVDQHYSTNQWGEFVAKADIIVITLPHTAATQGVFNRKIFDQMKSDVIIVNVGRGAVLNEDDLVHFLQRHEQSVAILDVFNTEPLPKASPLWTMPNVVITPHISGPSSMVDVSVFFYENLQRYVQGDRLHGQVDVEAEY</sequence>
<dbReference type="InterPro" id="IPR036291">
    <property type="entry name" value="NAD(P)-bd_dom_sf"/>
</dbReference>
<dbReference type="EC" id="1.1.1.79" evidence="7"/>
<evidence type="ECO:0000259" key="5">
    <source>
        <dbReference type="Pfam" id="PF00389"/>
    </source>
</evidence>
<dbReference type="PANTHER" id="PTHR43333">
    <property type="entry name" value="2-HACID_DH_C DOMAIN-CONTAINING PROTEIN"/>
    <property type="match status" value="1"/>
</dbReference>
<dbReference type="EMBL" id="JALBUF010000001">
    <property type="protein sequence ID" value="MCI0182002.1"/>
    <property type="molecule type" value="Genomic_DNA"/>
</dbReference>
<dbReference type="CDD" id="cd05300">
    <property type="entry name" value="2-Hacid_dh_1"/>
    <property type="match status" value="1"/>
</dbReference>
<feature type="domain" description="D-isomer specific 2-hydroxyacid dehydrogenase NAD-binding" evidence="6">
    <location>
        <begin position="113"/>
        <end position="285"/>
    </location>
</feature>
<keyword evidence="8" id="KW-1185">Reference proteome</keyword>
<evidence type="ECO:0000256" key="2">
    <source>
        <dbReference type="ARBA" id="ARBA00023002"/>
    </source>
</evidence>
<dbReference type="InterPro" id="IPR029753">
    <property type="entry name" value="D-isomer_DH_CS"/>
</dbReference>
<dbReference type="InterPro" id="IPR006139">
    <property type="entry name" value="D-isomer_2_OHA_DH_cat_dom"/>
</dbReference>
<proteinExistence type="inferred from homology"/>
<accession>A0A9X1V9H7</accession>
<comment type="caution">
    <text evidence="7">The sequence shown here is derived from an EMBL/GenBank/DDBJ whole genome shotgun (WGS) entry which is preliminary data.</text>
</comment>
<evidence type="ECO:0000256" key="4">
    <source>
        <dbReference type="RuleBase" id="RU003719"/>
    </source>
</evidence>
<reference evidence="7" key="1">
    <citation type="submission" date="2022-03" db="EMBL/GenBank/DDBJ databases">
        <title>Draft Genome Sequence of Firmicute Strain S0AB, a Heterotrophic Iron/Sulfur-Oxidizing Extreme Acidophile.</title>
        <authorList>
            <person name="Vergara E."/>
            <person name="Pakostova E."/>
            <person name="Johnson D.B."/>
            <person name="Holmes D.S."/>
        </authorList>
    </citation>
    <scope>NUCLEOTIDE SEQUENCE</scope>
    <source>
        <strain evidence="7">S0AB</strain>
    </source>
</reference>
<dbReference type="Pfam" id="PF02826">
    <property type="entry name" value="2-Hacid_dh_C"/>
    <property type="match status" value="1"/>
</dbReference>